<name>A0A5B0SBA8_PUCGR</name>
<feature type="chain" id="PRO_5036138315" evidence="2">
    <location>
        <begin position="25"/>
        <end position="140"/>
    </location>
</feature>
<accession>A0A5B0SBA8</accession>
<comment type="caution">
    <text evidence="4">The sequence shown here is derived from an EMBL/GenBank/DDBJ whole genome shotgun (WGS) entry which is preliminary data.</text>
</comment>
<dbReference type="EMBL" id="VSWC01000170">
    <property type="protein sequence ID" value="KAA1072127.1"/>
    <property type="molecule type" value="Genomic_DNA"/>
</dbReference>
<evidence type="ECO:0000256" key="1">
    <source>
        <dbReference type="SAM" id="MobiDB-lite"/>
    </source>
</evidence>
<evidence type="ECO:0000313" key="5">
    <source>
        <dbReference type="Proteomes" id="UP000324748"/>
    </source>
</evidence>
<protein>
    <submittedName>
        <fullName evidence="4">Uncharacterized protein</fullName>
    </submittedName>
</protein>
<dbReference type="Proteomes" id="UP000324748">
    <property type="component" value="Unassembled WGS sequence"/>
</dbReference>
<sequence>MSNCFPLFLAILKPLVLLPLPSLSLPIYNHHSASLVRSTRDAISQRSTKHPPSPTTQHVDNSLLKKSTTKPTSHTHSLISILLPLPPPPVTRAIQRPCTILLCLLTTPVFSTLYDLSLAQKAKKKEGTTTQTNSPSRLLV</sequence>
<reference evidence="5 6" key="1">
    <citation type="submission" date="2019-05" db="EMBL/GenBank/DDBJ databases">
        <title>Emergence of the Ug99 lineage of the wheat stem rust pathogen through somatic hybridization.</title>
        <authorList>
            <person name="Li F."/>
            <person name="Upadhyaya N.M."/>
            <person name="Sperschneider J."/>
            <person name="Matny O."/>
            <person name="Nguyen-Phuc H."/>
            <person name="Mago R."/>
            <person name="Raley C."/>
            <person name="Miller M.E."/>
            <person name="Silverstein K.A.T."/>
            <person name="Henningsen E."/>
            <person name="Hirsch C.D."/>
            <person name="Visser B."/>
            <person name="Pretorius Z.A."/>
            <person name="Steffenson B.J."/>
            <person name="Schwessinger B."/>
            <person name="Dodds P.N."/>
            <person name="Figueroa M."/>
        </authorList>
    </citation>
    <scope>NUCLEOTIDE SEQUENCE [LARGE SCALE GENOMIC DNA]</scope>
    <source>
        <strain evidence="3">21-0</strain>
        <strain evidence="4 6">Ug99</strain>
    </source>
</reference>
<keyword evidence="5" id="KW-1185">Reference proteome</keyword>
<evidence type="ECO:0000313" key="6">
    <source>
        <dbReference type="Proteomes" id="UP000325313"/>
    </source>
</evidence>
<feature type="region of interest" description="Disordered" evidence="1">
    <location>
        <begin position="39"/>
        <end position="71"/>
    </location>
</feature>
<evidence type="ECO:0000256" key="2">
    <source>
        <dbReference type="SAM" id="SignalP"/>
    </source>
</evidence>
<feature type="region of interest" description="Disordered" evidence="1">
    <location>
        <begin position="121"/>
        <end position="140"/>
    </location>
</feature>
<feature type="signal peptide" evidence="2">
    <location>
        <begin position="1"/>
        <end position="24"/>
    </location>
</feature>
<evidence type="ECO:0000313" key="3">
    <source>
        <dbReference type="EMBL" id="KAA1072127.1"/>
    </source>
</evidence>
<evidence type="ECO:0000313" key="4">
    <source>
        <dbReference type="EMBL" id="KAA1135238.1"/>
    </source>
</evidence>
<feature type="compositionally biased region" description="Polar residues" evidence="1">
    <location>
        <begin position="128"/>
        <end position="140"/>
    </location>
</feature>
<keyword evidence="2" id="KW-0732">Signal</keyword>
<gene>
    <name evidence="3" type="ORF">PGT21_028573</name>
    <name evidence="4" type="ORF">PGTUg99_021117</name>
</gene>
<dbReference type="EMBL" id="VDEP01000040">
    <property type="protein sequence ID" value="KAA1135238.1"/>
    <property type="molecule type" value="Genomic_DNA"/>
</dbReference>
<dbReference type="AlphaFoldDB" id="A0A5B0SBA8"/>
<organism evidence="4 6">
    <name type="scientific">Puccinia graminis f. sp. tritici</name>
    <dbReference type="NCBI Taxonomy" id="56615"/>
    <lineage>
        <taxon>Eukaryota</taxon>
        <taxon>Fungi</taxon>
        <taxon>Dikarya</taxon>
        <taxon>Basidiomycota</taxon>
        <taxon>Pucciniomycotina</taxon>
        <taxon>Pucciniomycetes</taxon>
        <taxon>Pucciniales</taxon>
        <taxon>Pucciniaceae</taxon>
        <taxon>Puccinia</taxon>
    </lineage>
</organism>
<feature type="compositionally biased region" description="Low complexity" evidence="1">
    <location>
        <begin position="62"/>
        <end position="71"/>
    </location>
</feature>
<proteinExistence type="predicted"/>
<dbReference type="Proteomes" id="UP000325313">
    <property type="component" value="Unassembled WGS sequence"/>
</dbReference>